<name>A0AA36BYD3_OCTVU</name>
<dbReference type="EMBL" id="OX597840">
    <property type="protein sequence ID" value="CAI9742229.1"/>
    <property type="molecule type" value="Genomic_DNA"/>
</dbReference>
<protein>
    <submittedName>
        <fullName evidence="1">Uncharacterized protein</fullName>
    </submittedName>
</protein>
<proteinExistence type="predicted"/>
<dbReference type="Proteomes" id="UP001162480">
    <property type="component" value="Chromosome 27"/>
</dbReference>
<sequence length="72" mass="8473">MRIFTAMSDADVRLVTIDAAVVEYIANGHAVFRHQDVQNVRFLRKRMGLPRQILNTHNDISRMRSPMMLQRY</sequence>
<evidence type="ECO:0000313" key="1">
    <source>
        <dbReference type="EMBL" id="CAI9742229.1"/>
    </source>
</evidence>
<keyword evidence="2" id="KW-1185">Reference proteome</keyword>
<reference evidence="1" key="1">
    <citation type="submission" date="2023-08" db="EMBL/GenBank/DDBJ databases">
        <authorList>
            <person name="Alioto T."/>
            <person name="Alioto T."/>
            <person name="Gomez Garrido J."/>
        </authorList>
    </citation>
    <scope>NUCLEOTIDE SEQUENCE</scope>
</reference>
<gene>
    <name evidence="1" type="ORF">OCTVUL_1B003766</name>
</gene>
<dbReference type="AlphaFoldDB" id="A0AA36BYD3"/>
<accession>A0AA36BYD3</accession>
<organism evidence="1 2">
    <name type="scientific">Octopus vulgaris</name>
    <name type="common">Common octopus</name>
    <dbReference type="NCBI Taxonomy" id="6645"/>
    <lineage>
        <taxon>Eukaryota</taxon>
        <taxon>Metazoa</taxon>
        <taxon>Spiralia</taxon>
        <taxon>Lophotrochozoa</taxon>
        <taxon>Mollusca</taxon>
        <taxon>Cephalopoda</taxon>
        <taxon>Coleoidea</taxon>
        <taxon>Octopodiformes</taxon>
        <taxon>Octopoda</taxon>
        <taxon>Incirrata</taxon>
        <taxon>Octopodidae</taxon>
        <taxon>Octopus</taxon>
    </lineage>
</organism>
<evidence type="ECO:0000313" key="2">
    <source>
        <dbReference type="Proteomes" id="UP001162480"/>
    </source>
</evidence>